<comment type="function">
    <text evidence="7">Splits dipeptides with a prolyl residue in the C-terminal position.</text>
</comment>
<evidence type="ECO:0000256" key="7">
    <source>
        <dbReference type="HAMAP-Rule" id="MF_01279"/>
    </source>
</evidence>
<evidence type="ECO:0000259" key="8">
    <source>
        <dbReference type="Pfam" id="PF00557"/>
    </source>
</evidence>
<feature type="domain" description="Xaa-Pro dipeptidase N-terminal" evidence="9">
    <location>
        <begin position="11"/>
        <end position="151"/>
    </location>
</feature>
<feature type="binding site" evidence="7">
    <location>
        <position position="411"/>
    </location>
    <ligand>
        <name>Mn(2+)</name>
        <dbReference type="ChEBI" id="CHEBI:29035"/>
        <label>2</label>
    </ligand>
</feature>
<dbReference type="GO" id="GO:0006508">
    <property type="term" value="P:proteolysis"/>
    <property type="evidence" value="ECO:0007669"/>
    <property type="project" value="UniProtKB-KW"/>
</dbReference>
<keyword evidence="1 7" id="KW-0645">Protease</keyword>
<dbReference type="RefSeq" id="WP_004580087.1">
    <property type="nucleotide sequence ID" value="NZ_AP028878.1"/>
</dbReference>
<dbReference type="InterPro" id="IPR022846">
    <property type="entry name" value="X_Pro_dipept"/>
</dbReference>
<proteinExistence type="inferred from homology"/>
<dbReference type="GO" id="GO:0046872">
    <property type="term" value="F:metal ion binding"/>
    <property type="evidence" value="ECO:0007669"/>
    <property type="project" value="UniProtKB-KW"/>
</dbReference>
<dbReference type="EC" id="3.4.13.9" evidence="7"/>
<dbReference type="Gene3D" id="3.40.350.10">
    <property type="entry name" value="Creatinase/prolidase N-terminal domain"/>
    <property type="match status" value="1"/>
</dbReference>
<comment type="caution">
    <text evidence="10">The sequence shown here is derived from an EMBL/GenBank/DDBJ whole genome shotgun (WGS) entry which is preliminary data.</text>
</comment>
<dbReference type="HAMAP" id="MF_01279">
    <property type="entry name" value="X_Pro_dipeptid"/>
    <property type="match status" value="1"/>
</dbReference>
<dbReference type="GO" id="GO:0004177">
    <property type="term" value="F:aminopeptidase activity"/>
    <property type="evidence" value="ECO:0007669"/>
    <property type="project" value="TreeGrafter"/>
</dbReference>
<dbReference type="eggNOG" id="COG0006">
    <property type="taxonomic scope" value="Bacteria"/>
</dbReference>
<dbReference type="Pfam" id="PF00557">
    <property type="entry name" value="Peptidase_M24"/>
    <property type="match status" value="1"/>
</dbReference>
<evidence type="ECO:0000256" key="1">
    <source>
        <dbReference type="ARBA" id="ARBA00022670"/>
    </source>
</evidence>
<keyword evidence="6 7" id="KW-0464">Manganese</keyword>
<dbReference type="InterPro" id="IPR036005">
    <property type="entry name" value="Creatinase/aminopeptidase-like"/>
</dbReference>
<evidence type="ECO:0000256" key="5">
    <source>
        <dbReference type="ARBA" id="ARBA00023049"/>
    </source>
</evidence>
<evidence type="ECO:0000259" key="9">
    <source>
        <dbReference type="Pfam" id="PF21216"/>
    </source>
</evidence>
<dbReference type="OrthoDB" id="9806388at2"/>
<comment type="catalytic activity">
    <reaction evidence="7">
        <text>Xaa-L-Pro dipeptide + H2O = an L-alpha-amino acid + L-proline</text>
        <dbReference type="Rhea" id="RHEA:76407"/>
        <dbReference type="ChEBI" id="CHEBI:15377"/>
        <dbReference type="ChEBI" id="CHEBI:59869"/>
        <dbReference type="ChEBI" id="CHEBI:60039"/>
        <dbReference type="ChEBI" id="CHEBI:195196"/>
        <dbReference type="EC" id="3.4.13.9"/>
    </reaction>
</comment>
<dbReference type="Pfam" id="PF21216">
    <property type="entry name" value="PepQ_N"/>
    <property type="match status" value="1"/>
</dbReference>
<feature type="binding site" evidence="7">
    <location>
        <position position="334"/>
    </location>
    <ligand>
        <name>Mn(2+)</name>
        <dbReference type="ChEBI" id="CHEBI:29035"/>
        <label>1</label>
    </ligand>
</feature>
<dbReference type="InterPro" id="IPR048819">
    <property type="entry name" value="PepQ_N"/>
</dbReference>
<dbReference type="PROSITE" id="PS00491">
    <property type="entry name" value="PROLINE_PEPTIDASE"/>
    <property type="match status" value="1"/>
</dbReference>
<feature type="binding site" evidence="7">
    <location>
        <position position="411"/>
    </location>
    <ligand>
        <name>Mn(2+)</name>
        <dbReference type="ChEBI" id="CHEBI:29035"/>
        <label>1</label>
    </ligand>
</feature>
<feature type="binding site" evidence="7">
    <location>
        <position position="252"/>
    </location>
    <ligand>
        <name>Mn(2+)</name>
        <dbReference type="ChEBI" id="CHEBI:29035"/>
        <label>1</label>
    </ligand>
</feature>
<dbReference type="GO" id="GO:0102009">
    <property type="term" value="F:proline dipeptidase activity"/>
    <property type="evidence" value="ECO:0007669"/>
    <property type="project" value="UniProtKB-EC"/>
</dbReference>
<dbReference type="GO" id="GO:0016795">
    <property type="term" value="F:phosphoric triester hydrolase activity"/>
    <property type="evidence" value="ECO:0007669"/>
    <property type="project" value="InterPro"/>
</dbReference>
<sequence length="431" mass="47602">MPDTQLDDLQKAHIQHLQDAYADILQQQGYDAVLISSGAAPVRYADDQYHHHHGYGHFLHWTGLTGIEHSWLLVDREGHVRLWLHTPVDFWHATAEIPTEAWTQLIKVEGQAGTGAPEIAYPERLAVIGDPAQINAVKGQANPPALLAALDHLRICKSDYEVECIERANARAARGHGAAREAFLNGASEFGINLAYQQATAQREVDSPYHSIIGLNDHAGILHYQHYETASPARARSLLIDAGCRYRGYCSDITRSTAAPGENRFQALINGVESLQQRLCDAVAPGVDYVELHYRTHLGIAALLRAADLVKELSEEDMVERQITRAFFPHGLGHFLGVQVHDVAGKPRPSPEKAPALRLTHRLEPGMVVTIEPGLYFIPSLLQPILDGADSQYLNKPLIDELKGCGGIRIEDNVLVTDTGSRNLTRPYLPE</sequence>
<evidence type="ECO:0000313" key="10">
    <source>
        <dbReference type="EMBL" id="ENO15797.1"/>
    </source>
</evidence>
<evidence type="ECO:0000313" key="11">
    <source>
        <dbReference type="Proteomes" id="UP000013165"/>
    </source>
</evidence>
<dbReference type="STRING" id="626887.J057_10611"/>
<dbReference type="GO" id="GO:0005829">
    <property type="term" value="C:cytosol"/>
    <property type="evidence" value="ECO:0007669"/>
    <property type="project" value="TreeGrafter"/>
</dbReference>
<dbReference type="PANTHER" id="PTHR43226:SF8">
    <property type="entry name" value="XAA-PRO DIPEPTIDASE"/>
    <property type="match status" value="1"/>
</dbReference>
<dbReference type="PANTHER" id="PTHR43226">
    <property type="entry name" value="XAA-PRO AMINOPEPTIDASE 3"/>
    <property type="match status" value="1"/>
</dbReference>
<evidence type="ECO:0000256" key="6">
    <source>
        <dbReference type="ARBA" id="ARBA00023211"/>
    </source>
</evidence>
<protein>
    <recommendedName>
        <fullName evidence="7">Xaa-Pro dipeptidase</fullName>
        <shortName evidence="7">X-Pro dipeptidase</shortName>
        <ecNumber evidence="7">3.4.13.9</ecNumber>
    </recommendedName>
    <alternativeName>
        <fullName evidence="7">Imidodipeptidase</fullName>
    </alternativeName>
    <alternativeName>
        <fullName evidence="7">Proline dipeptidase</fullName>
        <shortName evidence="7">Prolidase</shortName>
    </alternativeName>
</protein>
<evidence type="ECO:0000256" key="2">
    <source>
        <dbReference type="ARBA" id="ARBA00022723"/>
    </source>
</evidence>
<dbReference type="AlphaFoldDB" id="N6WXL2"/>
<gene>
    <name evidence="7" type="primary">pepQ</name>
    <name evidence="10" type="ORF">J057_10611</name>
</gene>
<keyword evidence="5 7" id="KW-0482">Metalloprotease</keyword>
<dbReference type="SUPFAM" id="SSF55920">
    <property type="entry name" value="Creatinase/aminopeptidase"/>
    <property type="match status" value="1"/>
</dbReference>
<feature type="binding site" evidence="7">
    <location>
        <position position="241"/>
    </location>
    <ligand>
        <name>Mn(2+)</name>
        <dbReference type="ChEBI" id="CHEBI:29035"/>
        <label>2</label>
    </ligand>
</feature>
<comment type="similarity">
    <text evidence="7">Belongs to the peptidase M24B family. Bacterial-type prolidase subfamily.</text>
</comment>
<comment type="cofactor">
    <cofactor evidence="7">
        <name>Mn(2+)</name>
        <dbReference type="ChEBI" id="CHEBI:29035"/>
    </cofactor>
    <text evidence="7">Binds 2 manganese ions per subunit.</text>
</comment>
<evidence type="ECO:0000256" key="3">
    <source>
        <dbReference type="ARBA" id="ARBA00022801"/>
    </source>
</evidence>
<dbReference type="EMBL" id="APLQ01000011">
    <property type="protein sequence ID" value="ENO15797.1"/>
    <property type="molecule type" value="Genomic_DNA"/>
</dbReference>
<keyword evidence="2 7" id="KW-0479">Metal-binding</keyword>
<dbReference type="InterPro" id="IPR000994">
    <property type="entry name" value="Pept_M24"/>
</dbReference>
<dbReference type="InterPro" id="IPR029149">
    <property type="entry name" value="Creatin/AminoP/Spt16_N"/>
</dbReference>
<organism evidence="10 11">
    <name type="scientific">Marinobacter nanhaiticus D15-8W</name>
    <dbReference type="NCBI Taxonomy" id="626887"/>
    <lineage>
        <taxon>Bacteria</taxon>
        <taxon>Pseudomonadati</taxon>
        <taxon>Pseudomonadota</taxon>
        <taxon>Gammaproteobacteria</taxon>
        <taxon>Pseudomonadales</taxon>
        <taxon>Marinobacteraceae</taxon>
        <taxon>Marinobacter</taxon>
    </lineage>
</organism>
<keyword evidence="3 7" id="KW-0378">Hydrolase</keyword>
<feature type="binding site" evidence="7">
    <location>
        <position position="252"/>
    </location>
    <ligand>
        <name>Mn(2+)</name>
        <dbReference type="ChEBI" id="CHEBI:29035"/>
        <label>2</label>
    </ligand>
</feature>
<dbReference type="GO" id="GO:0008235">
    <property type="term" value="F:metalloexopeptidase activity"/>
    <property type="evidence" value="ECO:0007669"/>
    <property type="project" value="UniProtKB-UniRule"/>
</dbReference>
<name>N6WXL2_9GAMM</name>
<dbReference type="Proteomes" id="UP000013165">
    <property type="component" value="Unassembled WGS sequence"/>
</dbReference>
<feature type="binding site" evidence="7">
    <location>
        <position position="372"/>
    </location>
    <ligand>
        <name>Mn(2+)</name>
        <dbReference type="ChEBI" id="CHEBI:29035"/>
        <label>1</label>
    </ligand>
</feature>
<dbReference type="Gene3D" id="3.90.230.10">
    <property type="entry name" value="Creatinase/methionine aminopeptidase superfamily"/>
    <property type="match status" value="1"/>
</dbReference>
<reference evidence="10 11" key="1">
    <citation type="journal article" date="2013" name="Genome Announc.">
        <title>Genome Sequence of the Polycyclic Aromatic Hydrocarbon-Degrading Bacterium Strain Marinobacter nanhaiticus D15-8WT.</title>
        <authorList>
            <person name="Cui Z."/>
            <person name="Gao W."/>
            <person name="Li Q."/>
            <person name="Xu G."/>
            <person name="Zheng L."/>
        </authorList>
    </citation>
    <scope>NUCLEOTIDE SEQUENCE [LARGE SCALE GENOMIC DNA]</scope>
    <source>
        <strain evidence="10 11">D15-8W</strain>
    </source>
</reference>
<evidence type="ECO:0000256" key="4">
    <source>
        <dbReference type="ARBA" id="ARBA00022997"/>
    </source>
</evidence>
<keyword evidence="11" id="KW-1185">Reference proteome</keyword>
<feature type="domain" description="Peptidase M24" evidence="8">
    <location>
        <begin position="163"/>
        <end position="418"/>
    </location>
</feature>
<dbReference type="PATRIC" id="fig|626887.3.peg.2125"/>
<dbReference type="InterPro" id="IPR001131">
    <property type="entry name" value="Peptidase_M24B_aminopep-P_CS"/>
</dbReference>
<accession>N6WXL2</accession>
<dbReference type="NCBIfam" id="NF010133">
    <property type="entry name" value="PRK13607.1"/>
    <property type="match status" value="1"/>
</dbReference>
<dbReference type="InterPro" id="IPR052433">
    <property type="entry name" value="X-Pro_dipept-like"/>
</dbReference>
<dbReference type="HOGENOM" id="CLU_050675_0_0_6"/>
<keyword evidence="4 7" id="KW-0224">Dipeptidase</keyword>